<dbReference type="Gene3D" id="3.20.20.450">
    <property type="entry name" value="EAL domain"/>
    <property type="match status" value="1"/>
</dbReference>
<feature type="domain" description="GGDEF" evidence="2">
    <location>
        <begin position="51"/>
        <end position="189"/>
    </location>
</feature>
<comment type="caution">
    <text evidence="3">The sequence shown here is derived from an EMBL/GenBank/DDBJ whole genome shotgun (WGS) entry which is preliminary data.</text>
</comment>
<dbReference type="EMBL" id="JBHSWE010000001">
    <property type="protein sequence ID" value="MFC6670450.1"/>
    <property type="molecule type" value="Genomic_DNA"/>
</dbReference>
<dbReference type="RefSeq" id="WP_379908956.1">
    <property type="nucleotide sequence ID" value="NZ_JBHSWE010000001.1"/>
</dbReference>
<reference evidence="4" key="1">
    <citation type="journal article" date="2019" name="Int. J. Syst. Evol. Microbiol.">
        <title>The Global Catalogue of Microorganisms (GCM) 10K type strain sequencing project: providing services to taxonomists for standard genome sequencing and annotation.</title>
        <authorList>
            <consortium name="The Broad Institute Genomics Platform"/>
            <consortium name="The Broad Institute Genome Sequencing Center for Infectious Disease"/>
            <person name="Wu L."/>
            <person name="Ma J."/>
        </authorList>
    </citation>
    <scope>NUCLEOTIDE SEQUENCE [LARGE SCALE GENOMIC DNA]</scope>
    <source>
        <strain evidence="4">NBRC 111756</strain>
    </source>
</reference>
<feature type="domain" description="EAL" evidence="1">
    <location>
        <begin position="198"/>
        <end position="451"/>
    </location>
</feature>
<dbReference type="InterPro" id="IPR043128">
    <property type="entry name" value="Rev_trsase/Diguanyl_cyclase"/>
</dbReference>
<dbReference type="Proteomes" id="UP001596422">
    <property type="component" value="Unassembled WGS sequence"/>
</dbReference>
<evidence type="ECO:0000259" key="1">
    <source>
        <dbReference type="PROSITE" id="PS50883"/>
    </source>
</evidence>
<dbReference type="InterPro" id="IPR052155">
    <property type="entry name" value="Biofilm_reg_signaling"/>
</dbReference>
<dbReference type="SUPFAM" id="SSF55073">
    <property type="entry name" value="Nucleotide cyclase"/>
    <property type="match status" value="1"/>
</dbReference>
<evidence type="ECO:0000259" key="2">
    <source>
        <dbReference type="PROSITE" id="PS50887"/>
    </source>
</evidence>
<proteinExistence type="predicted"/>
<gene>
    <name evidence="3" type="ORF">ACFQDL_10390</name>
</gene>
<sequence length="454" mass="50855">MLADALEQMRLRVHHSHKTISRMAYRDPLTGLANRHLLQQELERLIDWGGERLAMLFIDLDHFKRVNDSAGHAVGDQVLKTVAARLERLVESLQRESPPLLARLGGDEFTLVIPHLEHPDSAGTIADRIAGLLAEPLAVCGQQFQVTASIGITLYPDDSNSLIDLMRHADIAMYAAKQAGRHRFCFFEPTMNLQVHEHLTVLQGIDRALSENQLFLEYQPIFDLQHDRLTGAEALLRWRHPEQGLIPPGRFIPIVEETDRIEALTLWVLTQACRELRDRFLPQAPDFKLTFNVSGVALQSDSLRDGVLEILAHEGVPAANLRIEITETTMMRDVGKSSETLRHWQQAGLRVLIDDFGTGYSSLSYLTNLPIDGLKIDRSFIDDLHPGGQFPVVEAILALSRSLGIETIAEGIETDAQLQALRQMQASHGQGYLLGRPMPATQLLARLDEARRDS</sequence>
<dbReference type="InterPro" id="IPR035919">
    <property type="entry name" value="EAL_sf"/>
</dbReference>
<dbReference type="CDD" id="cd01949">
    <property type="entry name" value="GGDEF"/>
    <property type="match status" value="1"/>
</dbReference>
<protein>
    <submittedName>
        <fullName evidence="3">Bifunctional diguanylate cyclase/phosphodiesterase</fullName>
    </submittedName>
</protein>
<dbReference type="CDD" id="cd01948">
    <property type="entry name" value="EAL"/>
    <property type="match status" value="1"/>
</dbReference>
<dbReference type="Pfam" id="PF00990">
    <property type="entry name" value="GGDEF"/>
    <property type="match status" value="1"/>
</dbReference>
<dbReference type="PROSITE" id="PS50883">
    <property type="entry name" value="EAL"/>
    <property type="match status" value="1"/>
</dbReference>
<name>A0ABW1ZZ31_9GAMM</name>
<dbReference type="PANTHER" id="PTHR44757:SF2">
    <property type="entry name" value="BIOFILM ARCHITECTURE MAINTENANCE PROTEIN MBAA"/>
    <property type="match status" value="1"/>
</dbReference>
<dbReference type="SUPFAM" id="SSF141868">
    <property type="entry name" value="EAL domain-like"/>
    <property type="match status" value="1"/>
</dbReference>
<dbReference type="Gene3D" id="3.30.70.270">
    <property type="match status" value="1"/>
</dbReference>
<keyword evidence="4" id="KW-1185">Reference proteome</keyword>
<dbReference type="PROSITE" id="PS50887">
    <property type="entry name" value="GGDEF"/>
    <property type="match status" value="1"/>
</dbReference>
<dbReference type="SMART" id="SM00267">
    <property type="entry name" value="GGDEF"/>
    <property type="match status" value="1"/>
</dbReference>
<dbReference type="NCBIfam" id="TIGR00254">
    <property type="entry name" value="GGDEF"/>
    <property type="match status" value="1"/>
</dbReference>
<organism evidence="3 4">
    <name type="scientific">Marinobacterium aestuariivivens</name>
    <dbReference type="NCBI Taxonomy" id="1698799"/>
    <lineage>
        <taxon>Bacteria</taxon>
        <taxon>Pseudomonadati</taxon>
        <taxon>Pseudomonadota</taxon>
        <taxon>Gammaproteobacteria</taxon>
        <taxon>Oceanospirillales</taxon>
        <taxon>Oceanospirillaceae</taxon>
        <taxon>Marinobacterium</taxon>
    </lineage>
</organism>
<dbReference type="InterPro" id="IPR000160">
    <property type="entry name" value="GGDEF_dom"/>
</dbReference>
<accession>A0ABW1ZZ31</accession>
<dbReference type="InterPro" id="IPR029787">
    <property type="entry name" value="Nucleotide_cyclase"/>
</dbReference>
<dbReference type="SMART" id="SM00052">
    <property type="entry name" value="EAL"/>
    <property type="match status" value="1"/>
</dbReference>
<dbReference type="Pfam" id="PF00563">
    <property type="entry name" value="EAL"/>
    <property type="match status" value="1"/>
</dbReference>
<dbReference type="InterPro" id="IPR001633">
    <property type="entry name" value="EAL_dom"/>
</dbReference>
<evidence type="ECO:0000313" key="3">
    <source>
        <dbReference type="EMBL" id="MFC6670450.1"/>
    </source>
</evidence>
<evidence type="ECO:0000313" key="4">
    <source>
        <dbReference type="Proteomes" id="UP001596422"/>
    </source>
</evidence>
<dbReference type="PANTHER" id="PTHR44757">
    <property type="entry name" value="DIGUANYLATE CYCLASE DGCP"/>
    <property type="match status" value="1"/>
</dbReference>